<dbReference type="HOGENOM" id="CLU_1914820_0_0_9"/>
<dbReference type="Proteomes" id="UP000001683">
    <property type="component" value="Chromosome"/>
</dbReference>
<dbReference type="KEGG" id="nth:Nther_0642"/>
<dbReference type="STRING" id="457570.Nther_0642"/>
<protein>
    <recommendedName>
        <fullName evidence="1">PrcB C-terminal domain-containing protein</fullName>
    </recommendedName>
</protein>
<dbReference type="AlphaFoldDB" id="B2A6V6"/>
<sequence>MGVSTNSNGAQINFEIIQDREQLPRKIFDTIDRLKQNRGFFVFNHENFDTKDDYLVIFSGKRKTGGYSIQVDSVKLTGKTVEVIVSEKVPGDDEITIQALTYPHVITKLEYKVEVENHKVITDQGEELSKLY</sequence>
<dbReference type="Pfam" id="PF14343">
    <property type="entry name" value="PrcB_C"/>
    <property type="match status" value="1"/>
</dbReference>
<dbReference type="InterPro" id="IPR025748">
    <property type="entry name" value="PrcB_C_dom"/>
</dbReference>
<feature type="domain" description="PrcB C-terminal" evidence="1">
    <location>
        <begin position="54"/>
        <end position="109"/>
    </location>
</feature>
<evidence type="ECO:0000313" key="3">
    <source>
        <dbReference type="Proteomes" id="UP000001683"/>
    </source>
</evidence>
<proteinExistence type="predicted"/>
<organism evidence="2 3">
    <name type="scientific">Natranaerobius thermophilus (strain ATCC BAA-1301 / DSM 18059 / JW/NM-WN-LF)</name>
    <dbReference type="NCBI Taxonomy" id="457570"/>
    <lineage>
        <taxon>Bacteria</taxon>
        <taxon>Bacillati</taxon>
        <taxon>Bacillota</taxon>
        <taxon>Clostridia</taxon>
        <taxon>Natranaerobiales</taxon>
        <taxon>Natranaerobiaceae</taxon>
        <taxon>Natranaerobius</taxon>
    </lineage>
</organism>
<reference evidence="2 3" key="2">
    <citation type="journal article" date="2011" name="J. Bacteriol.">
        <title>Complete genome sequence of the anaerobic, halophilic alkalithermophile Natranaerobius thermophilus JW/NM-WN-LF.</title>
        <authorList>
            <person name="Zhao B."/>
            <person name="Mesbah N.M."/>
            <person name="Dalin E."/>
            <person name="Goodwin L."/>
            <person name="Nolan M."/>
            <person name="Pitluck S."/>
            <person name="Chertkov O."/>
            <person name="Brettin T.S."/>
            <person name="Han J."/>
            <person name="Larimer F.W."/>
            <person name="Land M.L."/>
            <person name="Hauser L."/>
            <person name="Kyrpides N."/>
            <person name="Wiegel J."/>
        </authorList>
    </citation>
    <scope>NUCLEOTIDE SEQUENCE [LARGE SCALE GENOMIC DNA]</scope>
    <source>
        <strain evidence="3">ATCC BAA-1301 / DSM 18059 / JW/NM-WN-LF</strain>
    </source>
</reference>
<evidence type="ECO:0000313" key="2">
    <source>
        <dbReference type="EMBL" id="ACB84237.1"/>
    </source>
</evidence>
<keyword evidence="3" id="KW-1185">Reference proteome</keyword>
<gene>
    <name evidence="2" type="ordered locus">Nther_0642</name>
</gene>
<evidence type="ECO:0000259" key="1">
    <source>
        <dbReference type="Pfam" id="PF14343"/>
    </source>
</evidence>
<name>B2A6V6_NATTJ</name>
<accession>B2A6V6</accession>
<dbReference type="EMBL" id="CP001034">
    <property type="protein sequence ID" value="ACB84237.1"/>
    <property type="molecule type" value="Genomic_DNA"/>
</dbReference>
<dbReference type="InParanoid" id="B2A6V6"/>
<reference evidence="2 3" key="1">
    <citation type="submission" date="2008-04" db="EMBL/GenBank/DDBJ databases">
        <title>Complete sequence of chromosome of Natranaerobius thermophilus JW/NM-WN-LF.</title>
        <authorList>
            <consortium name="US DOE Joint Genome Institute"/>
            <person name="Copeland A."/>
            <person name="Lucas S."/>
            <person name="Lapidus A."/>
            <person name="Glavina del Rio T."/>
            <person name="Dalin E."/>
            <person name="Tice H."/>
            <person name="Bruce D."/>
            <person name="Goodwin L."/>
            <person name="Pitluck S."/>
            <person name="Chertkov O."/>
            <person name="Brettin T."/>
            <person name="Detter J.C."/>
            <person name="Han C."/>
            <person name="Kuske C.R."/>
            <person name="Schmutz J."/>
            <person name="Larimer F."/>
            <person name="Land M."/>
            <person name="Hauser L."/>
            <person name="Kyrpides N."/>
            <person name="Lykidis A."/>
            <person name="Mesbah N.M."/>
            <person name="Wiegel J."/>
        </authorList>
    </citation>
    <scope>NUCLEOTIDE SEQUENCE [LARGE SCALE GENOMIC DNA]</scope>
    <source>
        <strain evidence="3">ATCC BAA-1301 / DSM 18059 / JW/NM-WN-LF</strain>
    </source>
</reference>